<reference evidence="2 3" key="1">
    <citation type="submission" date="2018-08" db="EMBL/GenBank/DDBJ databases">
        <title>Diversity &amp; Physiological Properties of Lignin-Decomposing Actinobacteria from Soil.</title>
        <authorList>
            <person name="Roh S.G."/>
            <person name="Kim S.B."/>
        </authorList>
    </citation>
    <scope>NUCLEOTIDE SEQUENCE [LARGE SCALE GENOMIC DNA]</scope>
    <source>
        <strain evidence="2 3">MMS17-GH009</strain>
    </source>
</reference>
<accession>A0A372ZR89</accession>
<keyword evidence="3" id="KW-1185">Reference proteome</keyword>
<protein>
    <submittedName>
        <fullName evidence="2">XRE family transcriptional regulator</fullName>
    </submittedName>
</protein>
<evidence type="ECO:0000313" key="3">
    <source>
        <dbReference type="Proteomes" id="UP000263377"/>
    </source>
</evidence>
<dbReference type="SUPFAM" id="SSF47413">
    <property type="entry name" value="lambda repressor-like DNA-binding domains"/>
    <property type="match status" value="1"/>
</dbReference>
<dbReference type="AlphaFoldDB" id="A0A372ZR89"/>
<comment type="caution">
    <text evidence="2">The sequence shown here is derived from an EMBL/GenBank/DDBJ whole genome shotgun (WGS) entry which is preliminary data.</text>
</comment>
<dbReference type="GO" id="GO:0003677">
    <property type="term" value="F:DNA binding"/>
    <property type="evidence" value="ECO:0007669"/>
    <property type="project" value="InterPro"/>
</dbReference>
<evidence type="ECO:0000259" key="1">
    <source>
        <dbReference type="PROSITE" id="PS50943"/>
    </source>
</evidence>
<dbReference type="PROSITE" id="PS50943">
    <property type="entry name" value="HTH_CROC1"/>
    <property type="match status" value="1"/>
</dbReference>
<dbReference type="InterPro" id="IPR001387">
    <property type="entry name" value="Cro/C1-type_HTH"/>
</dbReference>
<evidence type="ECO:0000313" key="2">
    <source>
        <dbReference type="EMBL" id="RGD58408.1"/>
    </source>
</evidence>
<dbReference type="CDD" id="cd00093">
    <property type="entry name" value="HTH_XRE"/>
    <property type="match status" value="1"/>
</dbReference>
<proteinExistence type="predicted"/>
<sequence>MGTALEPIRLADLAWQNEQVRCALRDRDVAALFRYVQHHSGASQARLAVQVGMTQGRVNEILNGRRMVTKLKVFERIADGLNLPDDARRLLGLAPRPDGRRASGPAFDLAAFPEIVRVYGDQESASAEIQCAAGSAAELDVLAVRGLGLLALRDSLLRQHLRRDGGPAPRLRVLLLDPESPAAECRAAEIGESTASLAGGIRLAEARLRELSDYGQVEVYRYRTMPVWRIIRLDRTLFVGAFDADWEGHESATYKVLPTPHGPLYRGWCRQFDAMVDSAERVI</sequence>
<gene>
    <name evidence="2" type="ORF">DR950_11980</name>
</gene>
<feature type="domain" description="HTH cro/C1-type" evidence="1">
    <location>
        <begin position="43"/>
        <end position="87"/>
    </location>
</feature>
<name>A0A372ZR89_9ACTN</name>
<dbReference type="Pfam" id="PF13560">
    <property type="entry name" value="HTH_31"/>
    <property type="match status" value="1"/>
</dbReference>
<dbReference type="RefSeq" id="WP_117487002.1">
    <property type="nucleotide sequence ID" value="NZ_QVIG01000001.1"/>
</dbReference>
<dbReference type="Proteomes" id="UP000263377">
    <property type="component" value="Unassembled WGS sequence"/>
</dbReference>
<organism evidence="2 3">
    <name type="scientific">Kitasatospora xanthocidica</name>
    <dbReference type="NCBI Taxonomy" id="83382"/>
    <lineage>
        <taxon>Bacteria</taxon>
        <taxon>Bacillati</taxon>
        <taxon>Actinomycetota</taxon>
        <taxon>Actinomycetes</taxon>
        <taxon>Kitasatosporales</taxon>
        <taxon>Streptomycetaceae</taxon>
        <taxon>Kitasatospora</taxon>
    </lineage>
</organism>
<dbReference type="EMBL" id="QVIG01000001">
    <property type="protein sequence ID" value="RGD58408.1"/>
    <property type="molecule type" value="Genomic_DNA"/>
</dbReference>
<dbReference type="Gene3D" id="1.10.260.40">
    <property type="entry name" value="lambda repressor-like DNA-binding domains"/>
    <property type="match status" value="1"/>
</dbReference>
<dbReference type="InterPro" id="IPR010982">
    <property type="entry name" value="Lambda_DNA-bd_dom_sf"/>
</dbReference>